<protein>
    <submittedName>
        <fullName evidence="8">Glycoside hydrolase family 26 protein</fullName>
    </submittedName>
</protein>
<dbReference type="GO" id="GO:0016985">
    <property type="term" value="F:mannan endo-1,4-beta-mannosidase activity"/>
    <property type="evidence" value="ECO:0007669"/>
    <property type="project" value="InterPro"/>
</dbReference>
<keyword evidence="2 4" id="KW-0378">Hydrolase</keyword>
<dbReference type="Gene3D" id="3.20.20.80">
    <property type="entry name" value="Glycosidases"/>
    <property type="match status" value="1"/>
</dbReference>
<feature type="compositionally biased region" description="Low complexity" evidence="5">
    <location>
        <begin position="335"/>
        <end position="356"/>
    </location>
</feature>
<comment type="similarity">
    <text evidence="1 4">Belongs to the glycosyl hydrolase 26 family.</text>
</comment>
<name>A0A6A6XK41_9PLEO</name>
<evidence type="ECO:0000256" key="2">
    <source>
        <dbReference type="ARBA" id="ARBA00022801"/>
    </source>
</evidence>
<gene>
    <name evidence="8" type="ORF">K505DRAFT_372847</name>
</gene>
<dbReference type="AlphaFoldDB" id="A0A6A6XK41"/>
<evidence type="ECO:0000256" key="1">
    <source>
        <dbReference type="ARBA" id="ARBA00007754"/>
    </source>
</evidence>
<evidence type="ECO:0000259" key="7">
    <source>
        <dbReference type="PROSITE" id="PS51764"/>
    </source>
</evidence>
<accession>A0A6A6XK41</accession>
<dbReference type="InterPro" id="IPR000805">
    <property type="entry name" value="Glyco_hydro_26"/>
</dbReference>
<dbReference type="InterPro" id="IPR022790">
    <property type="entry name" value="GH26_dom"/>
</dbReference>
<evidence type="ECO:0000256" key="3">
    <source>
        <dbReference type="ARBA" id="ARBA00023295"/>
    </source>
</evidence>
<feature type="signal peptide" evidence="6">
    <location>
        <begin position="1"/>
        <end position="16"/>
    </location>
</feature>
<dbReference type="GO" id="GO:0006080">
    <property type="term" value="P:substituted mannan metabolic process"/>
    <property type="evidence" value="ECO:0007669"/>
    <property type="project" value="InterPro"/>
</dbReference>
<dbReference type="SUPFAM" id="SSF51445">
    <property type="entry name" value="(Trans)glycosidases"/>
    <property type="match status" value="1"/>
</dbReference>
<evidence type="ECO:0000256" key="4">
    <source>
        <dbReference type="PROSITE-ProRule" id="PRU01100"/>
    </source>
</evidence>
<feature type="region of interest" description="Disordered" evidence="5">
    <location>
        <begin position="316"/>
        <end position="356"/>
    </location>
</feature>
<feature type="domain" description="GH26" evidence="7">
    <location>
        <begin position="26"/>
        <end position="307"/>
    </location>
</feature>
<sequence>MRYALYLSALVASSIAISIPRTSPNVFSKRGIADLGLPADGLTTNCIAVGFLPSEGDSASPRYTMAQINSGLGAKSSAYGWYAQIRSSTFDGSQLLAVKDDIVASGAVFVASIMPSVNFNQITPEVAQQVAAVLKKFTDDGVEVWLRFAHEMNWYVVDGTYHGTSTDFITAWKNIYAANCKDNAHVKCFWSPNQAAAKDLTAWWPGPETVDIVGIDCYPRAGDDVSGNTLFTKFYQQFYDTYSAPYDIPFAIGETGAGDGMKEGWLKQLLNQDKSRYPNYVSMSWFEFDKEADFRIVMTDEATLKQTKDILLSGSGTCSKGGDTGNGTVTPPPATSVVATPPTSATPKPTSTPGTPEQGTCDWGCWGWDCSASVPCQDPWTCKGGYCK</sequence>
<dbReference type="OrthoDB" id="428177at2759"/>
<dbReference type="Pfam" id="PF02156">
    <property type="entry name" value="Glyco_hydro_26"/>
    <property type="match status" value="1"/>
</dbReference>
<keyword evidence="3 4" id="KW-0326">Glycosidase</keyword>
<dbReference type="Proteomes" id="UP000799757">
    <property type="component" value="Unassembled WGS sequence"/>
</dbReference>
<evidence type="ECO:0000313" key="9">
    <source>
        <dbReference type="Proteomes" id="UP000799757"/>
    </source>
</evidence>
<evidence type="ECO:0000313" key="8">
    <source>
        <dbReference type="EMBL" id="KAF2796906.1"/>
    </source>
</evidence>
<dbReference type="InterPro" id="IPR017853">
    <property type="entry name" value="GH"/>
</dbReference>
<organism evidence="8 9">
    <name type="scientific">Melanomma pulvis-pyrius CBS 109.77</name>
    <dbReference type="NCBI Taxonomy" id="1314802"/>
    <lineage>
        <taxon>Eukaryota</taxon>
        <taxon>Fungi</taxon>
        <taxon>Dikarya</taxon>
        <taxon>Ascomycota</taxon>
        <taxon>Pezizomycotina</taxon>
        <taxon>Dothideomycetes</taxon>
        <taxon>Pleosporomycetidae</taxon>
        <taxon>Pleosporales</taxon>
        <taxon>Melanommataceae</taxon>
        <taxon>Melanomma</taxon>
    </lineage>
</organism>
<keyword evidence="9" id="KW-1185">Reference proteome</keyword>
<evidence type="ECO:0000256" key="6">
    <source>
        <dbReference type="SAM" id="SignalP"/>
    </source>
</evidence>
<dbReference type="PANTHER" id="PTHR40079:SF6">
    <property type="entry name" value="GH26 DOMAIN-CONTAINING PROTEIN"/>
    <property type="match status" value="1"/>
</dbReference>
<reference evidence="8" key="1">
    <citation type="journal article" date="2020" name="Stud. Mycol.">
        <title>101 Dothideomycetes genomes: a test case for predicting lifestyles and emergence of pathogens.</title>
        <authorList>
            <person name="Haridas S."/>
            <person name="Albert R."/>
            <person name="Binder M."/>
            <person name="Bloem J."/>
            <person name="Labutti K."/>
            <person name="Salamov A."/>
            <person name="Andreopoulos B."/>
            <person name="Baker S."/>
            <person name="Barry K."/>
            <person name="Bills G."/>
            <person name="Bluhm B."/>
            <person name="Cannon C."/>
            <person name="Castanera R."/>
            <person name="Culley D."/>
            <person name="Daum C."/>
            <person name="Ezra D."/>
            <person name="Gonzalez J."/>
            <person name="Henrissat B."/>
            <person name="Kuo A."/>
            <person name="Liang C."/>
            <person name="Lipzen A."/>
            <person name="Lutzoni F."/>
            <person name="Magnuson J."/>
            <person name="Mondo S."/>
            <person name="Nolan M."/>
            <person name="Ohm R."/>
            <person name="Pangilinan J."/>
            <person name="Park H.-J."/>
            <person name="Ramirez L."/>
            <person name="Alfaro M."/>
            <person name="Sun H."/>
            <person name="Tritt A."/>
            <person name="Yoshinaga Y."/>
            <person name="Zwiers L.-H."/>
            <person name="Turgeon B."/>
            <person name="Goodwin S."/>
            <person name="Spatafora J."/>
            <person name="Crous P."/>
            <person name="Grigoriev I."/>
        </authorList>
    </citation>
    <scope>NUCLEOTIDE SEQUENCE</scope>
    <source>
        <strain evidence="8">CBS 109.77</strain>
    </source>
</reference>
<proteinExistence type="inferred from homology"/>
<dbReference type="PROSITE" id="PS51764">
    <property type="entry name" value="GH26"/>
    <property type="match status" value="1"/>
</dbReference>
<dbReference type="EMBL" id="MU001819">
    <property type="protein sequence ID" value="KAF2796906.1"/>
    <property type="molecule type" value="Genomic_DNA"/>
</dbReference>
<evidence type="ECO:0000256" key="5">
    <source>
        <dbReference type="SAM" id="MobiDB-lite"/>
    </source>
</evidence>
<feature type="chain" id="PRO_5025354388" evidence="6">
    <location>
        <begin position="17"/>
        <end position="388"/>
    </location>
</feature>
<feature type="active site" description="Nucleophile" evidence="4">
    <location>
        <position position="254"/>
    </location>
</feature>
<feature type="active site" description="Proton donor" evidence="4">
    <location>
        <position position="151"/>
    </location>
</feature>
<dbReference type="PANTHER" id="PTHR40079">
    <property type="entry name" value="MANNAN ENDO-1,4-BETA-MANNOSIDASE E-RELATED"/>
    <property type="match status" value="1"/>
</dbReference>
<keyword evidence="6" id="KW-0732">Signal</keyword>